<name>A0ACB7Y8T8_9ERIC</name>
<dbReference type="EMBL" id="CM037157">
    <property type="protein sequence ID" value="KAH7849936.1"/>
    <property type="molecule type" value="Genomic_DNA"/>
</dbReference>
<sequence>MKRRGRGCAKGMKKWGTGAKLHVMFDNDFQPLGDEGTLLKGQLGTIVWNPHRVPLTYLDWDVVPEDVKNTIWKEIEIIADRNTKNRGFCGPAHRTGRTPFYQIRHEMSALGENTNKMSVFTKTPDENDPDVKSILEEFKNTLLKYQSVPRSAVYGQSSSPSHASSSSTANEITRQVREATQEIEQRLSIEIGQRLTGEIEKKLTEEIEQRLTGEIERRLDDMFVAHLERMGARMALFEAHGRATRQVPNVASGQSIIRESVGDDNIQDGEQVASPLPTRSQRLDGQDGPKVCLVSYTIPKCDVAEGIVISRDPLVKVDRKPLGSNFWKVLVQKAIKPHASLERPSKRIRKVGEAVGCIVAWRSTDVFVED</sequence>
<gene>
    <name evidence="1" type="ORF">Vadar_025273</name>
</gene>
<reference evidence="1 2" key="1">
    <citation type="journal article" date="2021" name="Hortic Res">
        <title>High-quality reference genome and annotation aids understanding of berry development for evergreen blueberry (Vaccinium darrowii).</title>
        <authorList>
            <person name="Yu J."/>
            <person name="Hulse-Kemp A.M."/>
            <person name="Babiker E."/>
            <person name="Staton M."/>
        </authorList>
    </citation>
    <scope>NUCLEOTIDE SEQUENCE [LARGE SCALE GENOMIC DNA]</scope>
    <source>
        <strain evidence="2">cv. NJ 8807/NJ 8810</strain>
        <tissue evidence="1">Young leaf</tissue>
    </source>
</reference>
<dbReference type="Proteomes" id="UP000828048">
    <property type="component" value="Chromosome 7"/>
</dbReference>
<evidence type="ECO:0000313" key="2">
    <source>
        <dbReference type="Proteomes" id="UP000828048"/>
    </source>
</evidence>
<comment type="caution">
    <text evidence="1">The sequence shown here is derived from an EMBL/GenBank/DDBJ whole genome shotgun (WGS) entry which is preliminary data.</text>
</comment>
<proteinExistence type="predicted"/>
<accession>A0ACB7Y8T8</accession>
<protein>
    <submittedName>
        <fullName evidence="1">Uncharacterized protein</fullName>
    </submittedName>
</protein>
<keyword evidence="2" id="KW-1185">Reference proteome</keyword>
<organism evidence="1 2">
    <name type="scientific">Vaccinium darrowii</name>
    <dbReference type="NCBI Taxonomy" id="229202"/>
    <lineage>
        <taxon>Eukaryota</taxon>
        <taxon>Viridiplantae</taxon>
        <taxon>Streptophyta</taxon>
        <taxon>Embryophyta</taxon>
        <taxon>Tracheophyta</taxon>
        <taxon>Spermatophyta</taxon>
        <taxon>Magnoliopsida</taxon>
        <taxon>eudicotyledons</taxon>
        <taxon>Gunneridae</taxon>
        <taxon>Pentapetalae</taxon>
        <taxon>asterids</taxon>
        <taxon>Ericales</taxon>
        <taxon>Ericaceae</taxon>
        <taxon>Vaccinioideae</taxon>
        <taxon>Vaccinieae</taxon>
        <taxon>Vaccinium</taxon>
    </lineage>
</organism>
<evidence type="ECO:0000313" key="1">
    <source>
        <dbReference type="EMBL" id="KAH7849936.1"/>
    </source>
</evidence>